<dbReference type="EMBL" id="BGZK01000299">
    <property type="protein sequence ID" value="GBP35130.1"/>
    <property type="molecule type" value="Genomic_DNA"/>
</dbReference>
<accession>A0A4C1V9C0</accession>
<reference evidence="1 2" key="1">
    <citation type="journal article" date="2019" name="Commun. Biol.">
        <title>The bagworm genome reveals a unique fibroin gene that provides high tensile strength.</title>
        <authorList>
            <person name="Kono N."/>
            <person name="Nakamura H."/>
            <person name="Ohtoshi R."/>
            <person name="Tomita M."/>
            <person name="Numata K."/>
            <person name="Arakawa K."/>
        </authorList>
    </citation>
    <scope>NUCLEOTIDE SEQUENCE [LARGE SCALE GENOMIC DNA]</scope>
</reference>
<evidence type="ECO:0000313" key="2">
    <source>
        <dbReference type="Proteomes" id="UP000299102"/>
    </source>
</evidence>
<dbReference type="AlphaFoldDB" id="A0A4C1V9C0"/>
<gene>
    <name evidence="1" type="ORF">EVAR_28329_1</name>
</gene>
<dbReference type="Proteomes" id="UP000299102">
    <property type="component" value="Unassembled WGS sequence"/>
</dbReference>
<evidence type="ECO:0000313" key="1">
    <source>
        <dbReference type="EMBL" id="GBP35130.1"/>
    </source>
</evidence>
<proteinExistence type="predicted"/>
<protein>
    <submittedName>
        <fullName evidence="1">Uncharacterized protein</fullName>
    </submittedName>
</protein>
<name>A0A4C1V9C0_EUMVA</name>
<sequence length="96" mass="10347">MLEAGQTESKVETRIEIKNETKIKTEVVTNSGTVVRIENRIAIGILIQSAENEGNHSLFAVGVAGKIVTRPADVATQSCGSKEERHAKNAVARRSC</sequence>
<keyword evidence="2" id="KW-1185">Reference proteome</keyword>
<organism evidence="1 2">
    <name type="scientific">Eumeta variegata</name>
    <name type="common">Bagworm moth</name>
    <name type="synonym">Eumeta japonica</name>
    <dbReference type="NCBI Taxonomy" id="151549"/>
    <lineage>
        <taxon>Eukaryota</taxon>
        <taxon>Metazoa</taxon>
        <taxon>Ecdysozoa</taxon>
        <taxon>Arthropoda</taxon>
        <taxon>Hexapoda</taxon>
        <taxon>Insecta</taxon>
        <taxon>Pterygota</taxon>
        <taxon>Neoptera</taxon>
        <taxon>Endopterygota</taxon>
        <taxon>Lepidoptera</taxon>
        <taxon>Glossata</taxon>
        <taxon>Ditrysia</taxon>
        <taxon>Tineoidea</taxon>
        <taxon>Psychidae</taxon>
        <taxon>Oiketicinae</taxon>
        <taxon>Eumeta</taxon>
    </lineage>
</organism>
<comment type="caution">
    <text evidence="1">The sequence shown here is derived from an EMBL/GenBank/DDBJ whole genome shotgun (WGS) entry which is preliminary data.</text>
</comment>